<evidence type="ECO:0000313" key="1">
    <source>
        <dbReference type="EMBL" id="MBD2703427.1"/>
    </source>
</evidence>
<accession>A0A926Y2V6</accession>
<reference evidence="1" key="1">
    <citation type="submission" date="2020-09" db="EMBL/GenBank/DDBJ databases">
        <authorList>
            <person name="Kim M.K."/>
        </authorList>
    </citation>
    <scope>NUCLEOTIDE SEQUENCE</scope>
    <source>
        <strain evidence="1">BT702</strain>
    </source>
</reference>
<dbReference type="AlphaFoldDB" id="A0A926Y2V6"/>
<keyword evidence="2" id="KW-1185">Reference proteome</keyword>
<dbReference type="EMBL" id="JACWZY010000021">
    <property type="protein sequence ID" value="MBD2703427.1"/>
    <property type="molecule type" value="Genomic_DNA"/>
</dbReference>
<dbReference type="GO" id="GO:0032784">
    <property type="term" value="P:regulation of DNA-templated transcription elongation"/>
    <property type="evidence" value="ECO:0007669"/>
    <property type="project" value="InterPro"/>
</dbReference>
<dbReference type="Gene3D" id="3.10.50.30">
    <property type="entry name" value="Transcription elongation factor, GreA/GreB, C-terminal domain"/>
    <property type="match status" value="1"/>
</dbReference>
<dbReference type="InterPro" id="IPR036953">
    <property type="entry name" value="GreA/GreB_C_sf"/>
</dbReference>
<sequence length="74" mass="8155">MEHVDTGRKLEVCSVYPKEANAWQNQIPIFASLATALLCCSCNTRTSLPTPFGSVNVRINQLIDQPESAGDFTR</sequence>
<dbReference type="GO" id="GO:0003677">
    <property type="term" value="F:DNA binding"/>
    <property type="evidence" value="ECO:0007669"/>
    <property type="project" value="InterPro"/>
</dbReference>
<proteinExistence type="predicted"/>
<gene>
    <name evidence="1" type="ORF">IC229_22475</name>
</gene>
<comment type="caution">
    <text evidence="1">The sequence shown here is derived from an EMBL/GenBank/DDBJ whole genome shotgun (WGS) entry which is preliminary data.</text>
</comment>
<organism evidence="1 2">
    <name type="scientific">Spirosoma profusum</name>
    <dbReference type="NCBI Taxonomy" id="2771354"/>
    <lineage>
        <taxon>Bacteria</taxon>
        <taxon>Pseudomonadati</taxon>
        <taxon>Bacteroidota</taxon>
        <taxon>Cytophagia</taxon>
        <taxon>Cytophagales</taxon>
        <taxon>Cytophagaceae</taxon>
        <taxon>Spirosoma</taxon>
    </lineage>
</organism>
<name>A0A926Y2V6_9BACT</name>
<dbReference type="RefSeq" id="WP_190889274.1">
    <property type="nucleotide sequence ID" value="NZ_JACWZY010000021.1"/>
</dbReference>
<evidence type="ECO:0000313" key="2">
    <source>
        <dbReference type="Proteomes" id="UP000598820"/>
    </source>
</evidence>
<protein>
    <submittedName>
        <fullName evidence="1">Uncharacterized protein</fullName>
    </submittedName>
</protein>
<dbReference type="Proteomes" id="UP000598820">
    <property type="component" value="Unassembled WGS sequence"/>
</dbReference>